<sequence length="95" mass="10696">MVELETKLARKYADKNPNASKDATRLRWLLEKHFLESMVAVESEYYVFDDPELKDPDGEHVLAAALAAEVDIICTNHKDGFSSEEVDPNYVGVPV</sequence>
<dbReference type="EMBL" id="JXYS01000034">
    <property type="protein sequence ID" value="KJF17631.1"/>
    <property type="molecule type" value="Genomic_DNA"/>
</dbReference>
<evidence type="ECO:0008006" key="3">
    <source>
        <dbReference type="Google" id="ProtNLM"/>
    </source>
</evidence>
<evidence type="ECO:0000313" key="2">
    <source>
        <dbReference type="Proteomes" id="UP000032360"/>
    </source>
</evidence>
<evidence type="ECO:0000313" key="1">
    <source>
        <dbReference type="EMBL" id="KJF17631.1"/>
    </source>
</evidence>
<keyword evidence="2" id="KW-1185">Reference proteome</keyword>
<dbReference type="AlphaFoldDB" id="A0A0D8HKP4"/>
<name>A0A0D8HKP4_9ACTN</name>
<organism evidence="1 2">
    <name type="scientific">Acidithrix ferrooxidans</name>
    <dbReference type="NCBI Taxonomy" id="1280514"/>
    <lineage>
        <taxon>Bacteria</taxon>
        <taxon>Bacillati</taxon>
        <taxon>Actinomycetota</taxon>
        <taxon>Acidimicrobiia</taxon>
        <taxon>Acidimicrobiales</taxon>
        <taxon>Acidimicrobiaceae</taxon>
        <taxon>Acidithrix</taxon>
    </lineage>
</organism>
<reference evidence="1 2" key="1">
    <citation type="submission" date="2015-01" db="EMBL/GenBank/DDBJ databases">
        <title>Draft genome of the acidophilic iron oxidizer Acidithrix ferrooxidans strain Py-F3.</title>
        <authorList>
            <person name="Poehlein A."/>
            <person name="Eisen S."/>
            <person name="Schloemann M."/>
            <person name="Johnson B.D."/>
            <person name="Daniel R."/>
            <person name="Muehling M."/>
        </authorList>
    </citation>
    <scope>NUCLEOTIDE SEQUENCE [LARGE SCALE GENOMIC DNA]</scope>
    <source>
        <strain evidence="1 2">Py-F3</strain>
    </source>
</reference>
<dbReference type="Proteomes" id="UP000032360">
    <property type="component" value="Unassembled WGS sequence"/>
</dbReference>
<accession>A0A0D8HKP4</accession>
<protein>
    <recommendedName>
        <fullName evidence="3">PIN domain-containing protein</fullName>
    </recommendedName>
</protein>
<proteinExistence type="predicted"/>
<gene>
    <name evidence="1" type="ORF">AXFE_15310</name>
</gene>
<dbReference type="STRING" id="1280514.AXFE_15310"/>
<comment type="caution">
    <text evidence="1">The sequence shown here is derived from an EMBL/GenBank/DDBJ whole genome shotgun (WGS) entry which is preliminary data.</text>
</comment>